<dbReference type="SUPFAM" id="SSF52833">
    <property type="entry name" value="Thioredoxin-like"/>
    <property type="match status" value="1"/>
</dbReference>
<dbReference type="EMBL" id="OV696686">
    <property type="protein sequence ID" value="CAH1232227.1"/>
    <property type="molecule type" value="Genomic_DNA"/>
</dbReference>
<keyword evidence="1" id="KW-0732">Signal</keyword>
<evidence type="ECO:0000313" key="3">
    <source>
        <dbReference type="Proteomes" id="UP000838412"/>
    </source>
</evidence>
<dbReference type="Gene3D" id="3.40.30.10">
    <property type="entry name" value="Glutaredoxin"/>
    <property type="match status" value="1"/>
</dbReference>
<organism evidence="2 3">
    <name type="scientific">Branchiostoma lanceolatum</name>
    <name type="common">Common lancelet</name>
    <name type="synonym">Amphioxus lanceolatum</name>
    <dbReference type="NCBI Taxonomy" id="7740"/>
    <lineage>
        <taxon>Eukaryota</taxon>
        <taxon>Metazoa</taxon>
        <taxon>Chordata</taxon>
        <taxon>Cephalochordata</taxon>
        <taxon>Leptocardii</taxon>
        <taxon>Amphioxiformes</taxon>
        <taxon>Branchiostomatidae</taxon>
        <taxon>Branchiostoma</taxon>
    </lineage>
</organism>
<feature type="chain" id="PRO_5035476134" evidence="1">
    <location>
        <begin position="21"/>
        <end position="290"/>
    </location>
</feature>
<protein>
    <submittedName>
        <fullName evidence="2">Hypp431 protein</fullName>
    </submittedName>
</protein>
<dbReference type="OrthoDB" id="37297at2759"/>
<dbReference type="InterPro" id="IPR036249">
    <property type="entry name" value="Thioredoxin-like_sf"/>
</dbReference>
<evidence type="ECO:0000313" key="2">
    <source>
        <dbReference type="EMBL" id="CAH1232227.1"/>
    </source>
</evidence>
<proteinExistence type="predicted"/>
<dbReference type="Proteomes" id="UP000838412">
    <property type="component" value="Chromosome 1"/>
</dbReference>
<reference evidence="2" key="1">
    <citation type="submission" date="2022-01" db="EMBL/GenBank/DDBJ databases">
        <authorList>
            <person name="Braso-Vives M."/>
        </authorList>
    </citation>
    <scope>NUCLEOTIDE SEQUENCE</scope>
</reference>
<evidence type="ECO:0000256" key="1">
    <source>
        <dbReference type="SAM" id="SignalP"/>
    </source>
</evidence>
<sequence length="290" mass="31564">MDGSAVVLLLCAVWTIPASADGAASLSSLGLPLPDIPTGYVYKNGNPLAPVQIEMFGELVCPDFRATFPILKEVADWYGPDLLCLKIHLFPLPYHKYAFLTHQVLHIIEPYIGINGTFDYMDRVLTDLEKFSGEVMNRTEGQVYNELLSIVQTLGVTADQYWTGLDTGPPDYRARTEFKYACHRGVAATPTYFVNGIMVNPVPASEGGGFGLEQWKETLDPMLGTEEQRDQKEQLAADGFSYGTCPSRSSQAQVTCPGAADRTSSATTPSFVSITVLVLSAVFALHGPNV</sequence>
<keyword evidence="3" id="KW-1185">Reference proteome</keyword>
<dbReference type="PANTHER" id="PTHR33875">
    <property type="entry name" value="OS09G0542200 PROTEIN"/>
    <property type="match status" value="1"/>
</dbReference>
<accession>A0A8J9YKW1</accession>
<name>A0A8J9YKW1_BRALA</name>
<feature type="signal peptide" evidence="1">
    <location>
        <begin position="1"/>
        <end position="20"/>
    </location>
</feature>
<dbReference type="PANTHER" id="PTHR33875:SF2">
    <property type="entry name" value="ACR183CP"/>
    <property type="match status" value="1"/>
</dbReference>
<gene>
    <name evidence="2" type="primary">Hypp431</name>
    <name evidence="2" type="ORF">BLAG_LOCUS1450</name>
</gene>
<dbReference type="AlphaFoldDB" id="A0A8J9YKW1"/>